<dbReference type="GO" id="GO:0004141">
    <property type="term" value="F:dethiobiotin synthase activity"/>
    <property type="evidence" value="ECO:0007669"/>
    <property type="project" value="TreeGrafter"/>
</dbReference>
<evidence type="ECO:0000256" key="1">
    <source>
        <dbReference type="ARBA" id="ARBA00004173"/>
    </source>
</evidence>
<gene>
    <name evidence="6" type="ORF">CDCA_CDCA18G4600</name>
</gene>
<evidence type="ECO:0000256" key="4">
    <source>
        <dbReference type="ARBA" id="ARBA00022898"/>
    </source>
</evidence>
<dbReference type="Pfam" id="PF00202">
    <property type="entry name" value="Aminotran_3"/>
    <property type="match status" value="1"/>
</dbReference>
<dbReference type="AlphaFoldDB" id="A0AAV9J2M5"/>
<dbReference type="InterPro" id="IPR005814">
    <property type="entry name" value="Aminotrans_3"/>
</dbReference>
<dbReference type="PANTHER" id="PTHR42684">
    <property type="entry name" value="ADENOSYLMETHIONINE-8-AMINO-7-OXONONANOATE AMINOTRANSFERASE"/>
    <property type="match status" value="1"/>
</dbReference>
<dbReference type="Proteomes" id="UP001301350">
    <property type="component" value="Unassembled WGS sequence"/>
</dbReference>
<dbReference type="GO" id="GO:0009102">
    <property type="term" value="P:biotin biosynthetic process"/>
    <property type="evidence" value="ECO:0007669"/>
    <property type="project" value="TreeGrafter"/>
</dbReference>
<reference evidence="6 7" key="1">
    <citation type="submission" date="2022-07" db="EMBL/GenBank/DDBJ databases">
        <title>Genome-wide signatures of adaptation to extreme environments.</title>
        <authorList>
            <person name="Cho C.H."/>
            <person name="Yoon H.S."/>
        </authorList>
    </citation>
    <scope>NUCLEOTIDE SEQUENCE [LARGE SCALE GENOMIC DNA]</scope>
    <source>
        <strain evidence="6 7">DBV 063 E5</strain>
    </source>
</reference>
<dbReference type="GO" id="GO:0004015">
    <property type="term" value="F:adenosylmethionine-8-amino-7-oxononanoate transaminase activity"/>
    <property type="evidence" value="ECO:0007669"/>
    <property type="project" value="TreeGrafter"/>
</dbReference>
<organism evidence="6 7">
    <name type="scientific">Cyanidium caldarium</name>
    <name type="common">Red alga</name>
    <dbReference type="NCBI Taxonomy" id="2771"/>
    <lineage>
        <taxon>Eukaryota</taxon>
        <taxon>Rhodophyta</taxon>
        <taxon>Bangiophyceae</taxon>
        <taxon>Cyanidiales</taxon>
        <taxon>Cyanidiaceae</taxon>
        <taxon>Cyanidium</taxon>
    </lineage>
</organism>
<name>A0AAV9J2M5_CYACA</name>
<dbReference type="EMBL" id="JANCYW010000018">
    <property type="protein sequence ID" value="KAK4538575.1"/>
    <property type="molecule type" value="Genomic_DNA"/>
</dbReference>
<dbReference type="Gene3D" id="3.40.50.300">
    <property type="entry name" value="P-loop containing nucleotide triphosphate hydrolases"/>
    <property type="match status" value="1"/>
</dbReference>
<feature type="region of interest" description="Disordered" evidence="5">
    <location>
        <begin position="104"/>
        <end position="133"/>
    </location>
</feature>
<evidence type="ECO:0000313" key="6">
    <source>
        <dbReference type="EMBL" id="KAK4538575.1"/>
    </source>
</evidence>
<dbReference type="PANTHER" id="PTHR42684:SF3">
    <property type="entry name" value="ADENOSYLMETHIONINE-8-AMINO-7-OXONONANOATE AMINOTRANSFERASE"/>
    <property type="match status" value="1"/>
</dbReference>
<dbReference type="InterPro" id="IPR027417">
    <property type="entry name" value="P-loop_NTPase"/>
</dbReference>
<dbReference type="CDD" id="cd03109">
    <property type="entry name" value="DTBS"/>
    <property type="match status" value="1"/>
</dbReference>
<comment type="subcellular location">
    <subcellularLocation>
        <location evidence="1">Mitochondrion</location>
    </subcellularLocation>
</comment>
<accession>A0AAV9J2M5</accession>
<dbReference type="InterPro" id="IPR049704">
    <property type="entry name" value="Aminotrans_3_PPA_site"/>
</dbReference>
<dbReference type="SUPFAM" id="SSF53383">
    <property type="entry name" value="PLP-dependent transferases"/>
    <property type="match status" value="1"/>
</dbReference>
<evidence type="ECO:0000313" key="7">
    <source>
        <dbReference type="Proteomes" id="UP001301350"/>
    </source>
</evidence>
<dbReference type="Pfam" id="PF13500">
    <property type="entry name" value="AAA_26"/>
    <property type="match status" value="1"/>
</dbReference>
<dbReference type="SUPFAM" id="SSF52540">
    <property type="entry name" value="P-loop containing nucleoside triphosphate hydrolases"/>
    <property type="match status" value="1"/>
</dbReference>
<keyword evidence="4" id="KW-0663">Pyridoxal phosphate</keyword>
<dbReference type="Gene3D" id="3.90.1150.10">
    <property type="entry name" value="Aspartate Aminotransferase, domain 1"/>
    <property type="match status" value="1"/>
</dbReference>
<dbReference type="InterPro" id="IPR015424">
    <property type="entry name" value="PyrdxlP-dep_Trfase"/>
</dbReference>
<dbReference type="Gene3D" id="3.40.640.10">
    <property type="entry name" value="Type I PLP-dependent aspartate aminotransferase-like (Major domain)"/>
    <property type="match status" value="1"/>
</dbReference>
<keyword evidence="2" id="KW-0032">Aminotransferase</keyword>
<dbReference type="PROSITE" id="PS00600">
    <property type="entry name" value="AA_TRANSFER_CLASS_3"/>
    <property type="match status" value="1"/>
</dbReference>
<dbReference type="InterPro" id="IPR015422">
    <property type="entry name" value="PyrdxlP-dep_Trfase_small"/>
</dbReference>
<dbReference type="InterPro" id="IPR015421">
    <property type="entry name" value="PyrdxlP-dep_Trfase_major"/>
</dbReference>
<proteinExistence type="predicted"/>
<evidence type="ECO:0000256" key="5">
    <source>
        <dbReference type="SAM" id="MobiDB-lite"/>
    </source>
</evidence>
<dbReference type="GO" id="GO:0030170">
    <property type="term" value="F:pyridoxal phosphate binding"/>
    <property type="evidence" value="ECO:0007669"/>
    <property type="project" value="InterPro"/>
</dbReference>
<keyword evidence="3" id="KW-0808">Transferase</keyword>
<comment type="caution">
    <text evidence="6">The sequence shown here is derived from an EMBL/GenBank/DDBJ whole genome shotgun (WGS) entry which is preliminary data.</text>
</comment>
<sequence length="757" mass="81974">MSRVPLALQVWGANTNVGKTLACAALARAHCRRQPAQLCMYLKPLQTGYPEDHDARRVFELCAERPGGDGLFGERRARLDALDWGTDAPRLLCRTMKAWSLARSPQEAARDAGAQPPMQHPAVEAGSPPVPGAAHAEEGAVLSAVASLLRTTPHRLALVETAGGVLSPVTASGMLQADWYRPLRLPALLVGDSRLGGVSATLAAYESLRARGYSVPAVAFCASESLDDARNAEAVRQHLAEAETPAVVPRLWVGRPDAAADTAAEQLLQSLEAWWRQQQREWEHMRQEAPRRLWWPFTQHGWRESGERRAVTTVIDSAYGDYFTVPANTSSTPDCTATTALLDGCGSWWTQSAGHGNVELVQAASHALGRYGHVMFPECVHRPAFALATRLLEGVGRGWASRVFYSDDGSTAVEVALKMAFRLALARGVWHQGAHPQPLVVALNGAYHGDTLGAMDCAPASEFNALQTPWYRARGLFLDPPLANVRDGAWTPGDPRALSRGETSAVAEHRKRIEAALARAPEGSIAALVLEPLLQGAGGMRLVDPRYQQALIDACRARRIPVVFDEVFTGFWRLGAETGAALLQREPDVAAYGKLLTGGALPLAVTLASDEVFTAFRGPEKRQALLHGHSYSAHPAGCATALASLDLYARVPERLQLQFDEVTVRALSLCRGVHQVRAIGSVLAVELEEGGEVREDTQGGAYRHAVDRVAEYAADRHRLFLRALGSAVYIMASPAHTSEAERRRMAEALLDTIQNVM</sequence>
<evidence type="ECO:0000256" key="3">
    <source>
        <dbReference type="ARBA" id="ARBA00022679"/>
    </source>
</evidence>
<protein>
    <submittedName>
        <fullName evidence="6">Uncharacterized protein</fullName>
    </submittedName>
</protein>
<evidence type="ECO:0000256" key="2">
    <source>
        <dbReference type="ARBA" id="ARBA00022576"/>
    </source>
</evidence>
<keyword evidence="7" id="KW-1185">Reference proteome</keyword>
<dbReference type="GO" id="GO:0005739">
    <property type="term" value="C:mitochondrion"/>
    <property type="evidence" value="ECO:0007669"/>
    <property type="project" value="UniProtKB-SubCell"/>
</dbReference>